<evidence type="ECO:0000313" key="2">
    <source>
        <dbReference type="Proteomes" id="UP001432046"/>
    </source>
</evidence>
<reference evidence="1" key="1">
    <citation type="journal article" date="2021" name="Int. J. Syst. Evol. Microbiol.">
        <title>Bradyrhizobium septentrionale sp. nov. (sv. septentrionale) and Bradyrhizobium quebecense sp. nov. (sv. septentrionale) associated with legumes native to Canada possess rearranged symbiosis genes and numerous insertion sequences.</title>
        <authorList>
            <person name="Bromfield E.S.P."/>
            <person name="Cloutier S."/>
        </authorList>
    </citation>
    <scope>NUCLEOTIDE SEQUENCE</scope>
    <source>
        <strain evidence="1">5S5</strain>
    </source>
</reference>
<name>A0ABZ2P1C3_9BRAD</name>
<dbReference type="Proteomes" id="UP001432046">
    <property type="component" value="Chromosome"/>
</dbReference>
<gene>
    <name evidence="1" type="ORF">WDK88_44335</name>
</gene>
<organism evidence="1 2">
    <name type="scientific">Bradyrhizobium septentrionale</name>
    <dbReference type="NCBI Taxonomy" id="1404411"/>
    <lineage>
        <taxon>Bacteria</taxon>
        <taxon>Pseudomonadati</taxon>
        <taxon>Pseudomonadota</taxon>
        <taxon>Alphaproteobacteria</taxon>
        <taxon>Hyphomicrobiales</taxon>
        <taxon>Nitrobacteraceae</taxon>
        <taxon>Bradyrhizobium</taxon>
    </lineage>
</organism>
<reference evidence="1" key="2">
    <citation type="submission" date="2024-03" db="EMBL/GenBank/DDBJ databases">
        <authorList>
            <person name="Bromfield E.S.P."/>
            <person name="Cloutier S."/>
        </authorList>
    </citation>
    <scope>NUCLEOTIDE SEQUENCE</scope>
    <source>
        <strain evidence="1">5S5</strain>
    </source>
</reference>
<dbReference type="RefSeq" id="WP_338822492.1">
    <property type="nucleotide sequence ID" value="NZ_CP147708.1"/>
</dbReference>
<keyword evidence="2" id="KW-1185">Reference proteome</keyword>
<proteinExistence type="predicted"/>
<dbReference type="EMBL" id="CP147711">
    <property type="protein sequence ID" value="WXC80074.1"/>
    <property type="molecule type" value="Genomic_DNA"/>
</dbReference>
<evidence type="ECO:0008006" key="3">
    <source>
        <dbReference type="Google" id="ProtNLM"/>
    </source>
</evidence>
<sequence>MVVLTDEIWNALVTTCRPPPKFAEGGRLPPNAREEVENALREYAAGDQQGRFRLIEPETRKALKRTRRETDKLSTQLKDLKARQDFDRIANAFVDHTIDSYLVALDGLANSLERAAKSLHFRSQNKRWSKTSLGILFVELLKIRSCHLRIDAPSQVKETSSSGTFHEYLRICLKLVERQVDGAALDEMLKKGIGSAVELFQIYKNDPIYSWEWQDMFPQSEANLNKSRKFLRG</sequence>
<protein>
    <recommendedName>
        <fullName evidence="3">HEPN AbiU2-like domain-containing protein</fullName>
    </recommendedName>
</protein>
<accession>A0ABZ2P1C3</accession>
<evidence type="ECO:0000313" key="1">
    <source>
        <dbReference type="EMBL" id="WXC80074.1"/>
    </source>
</evidence>